<accession>A0A6J5FDU8</accession>
<sequence>MFAMKIINVSIGYGSPRHAFVITLCIRPCTASGYSHENALSMRTGPPLASTNRSSGAAGQPSGPVASGVFGLIASGLFGGFADGGTARGNGDLWRKPPGRSIVPSSDISTASARID</sequence>
<dbReference type="Proteomes" id="UP000494363">
    <property type="component" value="Unassembled WGS sequence"/>
</dbReference>
<protein>
    <submittedName>
        <fullName evidence="2">Uncharacterized protein</fullName>
    </submittedName>
</protein>
<proteinExistence type="predicted"/>
<feature type="compositionally biased region" description="Polar residues" evidence="1">
    <location>
        <begin position="103"/>
        <end position="116"/>
    </location>
</feature>
<feature type="region of interest" description="Disordered" evidence="1">
    <location>
        <begin position="44"/>
        <end position="63"/>
    </location>
</feature>
<gene>
    <name evidence="2" type="ORF">LMG29542_08757</name>
</gene>
<feature type="region of interest" description="Disordered" evidence="1">
    <location>
        <begin position="89"/>
        <end position="116"/>
    </location>
</feature>
<organism evidence="2 3">
    <name type="scientific">Paraburkholderia humisilvae</name>
    <dbReference type="NCBI Taxonomy" id="627669"/>
    <lineage>
        <taxon>Bacteria</taxon>
        <taxon>Pseudomonadati</taxon>
        <taxon>Pseudomonadota</taxon>
        <taxon>Betaproteobacteria</taxon>
        <taxon>Burkholderiales</taxon>
        <taxon>Burkholderiaceae</taxon>
        <taxon>Paraburkholderia</taxon>
    </lineage>
</organism>
<name>A0A6J5FDU8_9BURK</name>
<dbReference type="AlphaFoldDB" id="A0A6J5FDU8"/>
<evidence type="ECO:0000313" key="3">
    <source>
        <dbReference type="Proteomes" id="UP000494363"/>
    </source>
</evidence>
<evidence type="ECO:0000313" key="2">
    <source>
        <dbReference type="EMBL" id="CAB3775375.1"/>
    </source>
</evidence>
<dbReference type="EMBL" id="CADIKH010000512">
    <property type="protein sequence ID" value="CAB3775375.1"/>
    <property type="molecule type" value="Genomic_DNA"/>
</dbReference>
<keyword evidence="3" id="KW-1185">Reference proteome</keyword>
<reference evidence="2 3" key="1">
    <citation type="submission" date="2020-04" db="EMBL/GenBank/DDBJ databases">
        <authorList>
            <person name="De Canck E."/>
        </authorList>
    </citation>
    <scope>NUCLEOTIDE SEQUENCE [LARGE SCALE GENOMIC DNA]</scope>
    <source>
        <strain evidence="2 3">LMG 29542</strain>
    </source>
</reference>
<evidence type="ECO:0000256" key="1">
    <source>
        <dbReference type="SAM" id="MobiDB-lite"/>
    </source>
</evidence>